<dbReference type="KEGG" id="gmx:100820213"/>
<sequence>MASNSMVPCSTSPAMIKKYEVFVSFRGKDTRNNFTDHLFGALQRKGILTFRDDTKLKKGERILSSLMQAIEGSQIFVIVFSKNYASSTWCLRELEKILDCVIVPGKRVLPIFYDVDPSEVRKQTGDYGKAFTKHEERFKDDVEKMEEVKRWRRALTQVANFSGWDMMNKSQYDEIEKIVQEILSKLGRNFSSLPNDLVGMESPVEELEKLLLLDPVEDVRIVGIFGMGGIGKTTLASVLYHRISHQYDACCFIDNVSKVYRDCGPTGVAKQLLHQTLNEENLQICNLHNAANLIQSRLRYVKTLIVLDNVDEVKQQEKLVLNREWLGAGSRIIIISRDMHNLKEYGVTSVYKVQLLNGADSLKLFCKKAFNCDDIVGGYKELTYDVLKYANSLPLAIKVLGSFLCGRSVSEWRSALVRLKENPNKDILDVLQISYDGLQELEKQIFLDIACFFSGYEELYVKKVLDCCGFHAEIGIRVLLDKSLIDNSHGFIEMHDLLKVLGRKIVKGNSPNEPRKWSRLWLPKDFYDMSKTTETTNNEAIVLDMSREMGILMTIEAEALSKMSNLRLLILHDVKFMGNLDCLSNKLQFLQWFKYPFSNLPSSFQPDKLVELILQHSNIKKLWKGIKYLPNLRALDLSDSKNLIKVPDFRGVPNLEWIILEGCTKLAWIHPSVGLLRKLAFLNLKNCKNLVSLPNNILGLSSLEYLNISGCPKIFSNQLLENPINEEYSMIPNIRETAMQSQSTSSSIIKRFIPFHFSYSRGSKNSGGCLLPSLPSFSCLHDLDLSFCNLSQIPDAIGSILSLETLNLGGNKFVSLPSTINKLSKLVHLNLEHCKQLRYLPEMPTPTALPVIRGIYSFAHYGRGLIIFNCPKIVDIERCRGMAFSWLLQILQVSQESATPIGWIDIIVPGNQIPRWFNNRCVGNSISLDPSPIMLDNNWIGIACSVVFVVFDDPTSLDNDWKSSISIGFETKSYSSRGSPLYIPILLDRNLVTVKLHHLWLLYLTRGEFFSYFKIEKMLDLYGIKMHAMVDNSQGLHLEVCSCGYQWVFEEDLQNLNPTIMRRGYSNIPVDDDFVNGGSILSLEAGS</sequence>
<dbReference type="InterPro" id="IPR044974">
    <property type="entry name" value="Disease_R_plants"/>
</dbReference>
<protein>
    <recommendedName>
        <fullName evidence="1">ADP-ribosyl cyclase/cyclic ADP-ribose hydrolase</fullName>
        <ecNumber evidence="1">3.2.2.6</ecNumber>
    </recommendedName>
</protein>
<dbReference type="SUPFAM" id="SSF52200">
    <property type="entry name" value="Toll/Interleukin receptor TIR domain"/>
    <property type="match status" value="1"/>
</dbReference>
<evidence type="ECO:0000256" key="6">
    <source>
        <dbReference type="ARBA" id="ARBA00023027"/>
    </source>
</evidence>
<keyword evidence="6" id="KW-0520">NAD</keyword>
<dbReference type="EC" id="3.2.2.6" evidence="1"/>
<dbReference type="Pfam" id="PF20160">
    <property type="entry name" value="C-JID"/>
    <property type="match status" value="1"/>
</dbReference>
<dbReference type="PANTHER" id="PTHR11017">
    <property type="entry name" value="LEUCINE-RICH REPEAT-CONTAINING PROTEIN"/>
    <property type="match status" value="1"/>
</dbReference>
<dbReference type="GO" id="GO:0006952">
    <property type="term" value="P:defense response"/>
    <property type="evidence" value="ECO:0007669"/>
    <property type="project" value="UniProtKB-KW"/>
</dbReference>
<dbReference type="InterPro" id="IPR002182">
    <property type="entry name" value="NB-ARC"/>
</dbReference>
<evidence type="ECO:0000313" key="10">
    <source>
        <dbReference type="EnsemblPlants" id="KRH25828"/>
    </source>
</evidence>
<dbReference type="SUPFAM" id="SSF46785">
    <property type="entry name" value="Winged helix' DNA-binding domain"/>
    <property type="match status" value="1"/>
</dbReference>
<evidence type="ECO:0000256" key="5">
    <source>
        <dbReference type="ARBA" id="ARBA00022821"/>
    </source>
</evidence>
<evidence type="ECO:0000313" key="11">
    <source>
        <dbReference type="Proteomes" id="UP000008827"/>
    </source>
</evidence>
<dbReference type="SMR" id="K7LUI7"/>
<evidence type="ECO:0000256" key="3">
    <source>
        <dbReference type="ARBA" id="ARBA00022737"/>
    </source>
</evidence>
<evidence type="ECO:0000256" key="2">
    <source>
        <dbReference type="ARBA" id="ARBA00022614"/>
    </source>
</evidence>
<dbReference type="InterPro" id="IPR000157">
    <property type="entry name" value="TIR_dom"/>
</dbReference>
<dbReference type="Pfam" id="PF00560">
    <property type="entry name" value="LRR_1"/>
    <property type="match status" value="2"/>
</dbReference>
<evidence type="ECO:0000256" key="4">
    <source>
        <dbReference type="ARBA" id="ARBA00022801"/>
    </source>
</evidence>
<reference evidence="9" key="3">
    <citation type="submission" date="2018-07" db="EMBL/GenBank/DDBJ databases">
        <title>WGS assembly of Glycine max.</title>
        <authorList>
            <person name="Schmutz J."/>
            <person name="Cannon S."/>
            <person name="Schlueter J."/>
            <person name="Ma J."/>
            <person name="Mitros T."/>
            <person name="Nelson W."/>
            <person name="Hyten D."/>
            <person name="Song Q."/>
            <person name="Thelen J."/>
            <person name="Cheng J."/>
            <person name="Xu D."/>
            <person name="Hellsten U."/>
            <person name="May G."/>
            <person name="Yu Y."/>
            <person name="Sakurai T."/>
            <person name="Umezawa T."/>
            <person name="Bhattacharyya M."/>
            <person name="Sandhu D."/>
            <person name="Valliyodan B."/>
            <person name="Lindquist E."/>
            <person name="Peto M."/>
            <person name="Grant D."/>
            <person name="Shu S."/>
            <person name="Goodstein D."/>
            <person name="Barry K."/>
            <person name="Futrell-Griggs M."/>
            <person name="Abernathy B."/>
            <person name="Du J."/>
            <person name="Tian Z."/>
            <person name="Zhu L."/>
            <person name="Gill N."/>
            <person name="Joshi T."/>
            <person name="Libault M."/>
            <person name="Sethuraman A."/>
            <person name="Zhang X."/>
            <person name="Shinozaki K."/>
            <person name="Nguyen H."/>
            <person name="Wing R."/>
            <person name="Cregan P."/>
            <person name="Specht J."/>
            <person name="Grimwood J."/>
            <person name="Rokhsar D."/>
            <person name="Stacey G."/>
            <person name="Shoemaker R."/>
            <person name="Jackson S."/>
        </authorList>
    </citation>
    <scope>NUCLEOTIDE SEQUENCE</scope>
    <source>
        <tissue evidence="9">Callus</tissue>
    </source>
</reference>
<dbReference type="HOGENOM" id="CLU_001561_0_0_1"/>
<dbReference type="PANTHER" id="PTHR11017:SF259">
    <property type="entry name" value="ADP-RIBOSYL CYCLASE_CYCLIC ADP-RIBOSE HYDROLASE"/>
    <property type="match status" value="1"/>
</dbReference>
<dbReference type="SMART" id="SM00255">
    <property type="entry name" value="TIR"/>
    <property type="match status" value="1"/>
</dbReference>
<evidence type="ECO:0000259" key="8">
    <source>
        <dbReference type="PROSITE" id="PS50104"/>
    </source>
</evidence>
<dbReference type="PROSITE" id="PS50104">
    <property type="entry name" value="TIR"/>
    <property type="match status" value="1"/>
</dbReference>
<dbReference type="InterPro" id="IPR035897">
    <property type="entry name" value="Toll_tir_struct_dom_sf"/>
</dbReference>
<dbReference type="Pfam" id="PF00931">
    <property type="entry name" value="NB-ARC"/>
    <property type="match status" value="1"/>
</dbReference>
<dbReference type="PRINTS" id="PR00364">
    <property type="entry name" value="DISEASERSIST"/>
</dbReference>
<dbReference type="PROSITE" id="PS51450">
    <property type="entry name" value="LRR"/>
    <property type="match status" value="1"/>
</dbReference>
<accession>K7LUI7</accession>
<dbReference type="InterPro" id="IPR027417">
    <property type="entry name" value="P-loop_NTPase"/>
</dbReference>
<keyword evidence="4" id="KW-0378">Hydrolase</keyword>
<dbReference type="OrthoDB" id="1404028at2759"/>
<keyword evidence="2" id="KW-0433">Leucine-rich repeat</keyword>
<reference evidence="9 10" key="1">
    <citation type="journal article" date="2010" name="Nature">
        <title>Genome sequence of the palaeopolyploid soybean.</title>
        <authorList>
            <person name="Schmutz J."/>
            <person name="Cannon S.B."/>
            <person name="Schlueter J."/>
            <person name="Ma J."/>
            <person name="Mitros T."/>
            <person name="Nelson W."/>
            <person name="Hyten D.L."/>
            <person name="Song Q."/>
            <person name="Thelen J.J."/>
            <person name="Cheng J."/>
            <person name="Xu D."/>
            <person name="Hellsten U."/>
            <person name="May G.D."/>
            <person name="Yu Y."/>
            <person name="Sakurai T."/>
            <person name="Umezawa T."/>
            <person name="Bhattacharyya M.K."/>
            <person name="Sandhu D."/>
            <person name="Valliyodan B."/>
            <person name="Lindquist E."/>
            <person name="Peto M."/>
            <person name="Grant D."/>
            <person name="Shu S."/>
            <person name="Goodstein D."/>
            <person name="Barry K."/>
            <person name="Futrell-Griggs M."/>
            <person name="Abernathy B."/>
            <person name="Du J."/>
            <person name="Tian Z."/>
            <person name="Zhu L."/>
            <person name="Gill N."/>
            <person name="Joshi T."/>
            <person name="Libault M."/>
            <person name="Sethuraman A."/>
            <person name="Zhang X.-C."/>
            <person name="Shinozaki K."/>
            <person name="Nguyen H.T."/>
            <person name="Wing R.A."/>
            <person name="Cregan P."/>
            <person name="Specht J."/>
            <person name="Grimwood J."/>
            <person name="Rokhsar D."/>
            <person name="Stacey G."/>
            <person name="Shoemaker R.C."/>
            <person name="Jackson S.A."/>
        </authorList>
    </citation>
    <scope>NUCLEOTIDE SEQUENCE [LARGE SCALE GENOMIC DNA]</scope>
    <source>
        <strain evidence="10">cv. Williams 82</strain>
        <tissue evidence="9">Callus</tissue>
    </source>
</reference>
<dbReference type="Proteomes" id="UP000008827">
    <property type="component" value="Chromosome 12"/>
</dbReference>
<comment type="catalytic activity">
    <reaction evidence="7">
        <text>NAD(+) + H2O = ADP-D-ribose + nicotinamide + H(+)</text>
        <dbReference type="Rhea" id="RHEA:16301"/>
        <dbReference type="ChEBI" id="CHEBI:15377"/>
        <dbReference type="ChEBI" id="CHEBI:15378"/>
        <dbReference type="ChEBI" id="CHEBI:17154"/>
        <dbReference type="ChEBI" id="CHEBI:57540"/>
        <dbReference type="ChEBI" id="CHEBI:57967"/>
        <dbReference type="EC" id="3.2.2.6"/>
    </reaction>
    <physiologicalReaction direction="left-to-right" evidence="7">
        <dbReference type="Rhea" id="RHEA:16302"/>
    </physiologicalReaction>
</comment>
<dbReference type="GO" id="GO:0061809">
    <property type="term" value="F:NAD+ nucleosidase activity, cyclic ADP-ribose generating"/>
    <property type="evidence" value="ECO:0007669"/>
    <property type="project" value="UniProtKB-EC"/>
</dbReference>
<dbReference type="AlphaFoldDB" id="K7LUI7"/>
<feature type="domain" description="TIR" evidence="8">
    <location>
        <begin position="17"/>
        <end position="183"/>
    </location>
</feature>
<dbReference type="InterPro" id="IPR058192">
    <property type="entry name" value="WHD_ROQ1-like"/>
</dbReference>
<evidence type="ECO:0000256" key="1">
    <source>
        <dbReference type="ARBA" id="ARBA00011982"/>
    </source>
</evidence>
<keyword evidence="11" id="KW-1185">Reference proteome</keyword>
<dbReference type="InterPro" id="IPR001611">
    <property type="entry name" value="Leu-rich_rpt"/>
</dbReference>
<dbReference type="EnsemblPlants" id="KRH25828">
    <property type="protein sequence ID" value="KRH25828"/>
    <property type="gene ID" value="GLYMA_12G132200"/>
</dbReference>
<evidence type="ECO:0000313" key="9">
    <source>
        <dbReference type="EMBL" id="KRH25828.1"/>
    </source>
</evidence>
<gene>
    <name evidence="10" type="primary">LOC100820213</name>
    <name evidence="9" type="ORF">GLYMA_12G132200</name>
</gene>
<dbReference type="GeneID" id="100820213"/>
<dbReference type="SUPFAM" id="SSF52540">
    <property type="entry name" value="P-loop containing nucleoside triphosphate hydrolases"/>
    <property type="match status" value="1"/>
</dbReference>
<dbReference type="RefSeq" id="XP_006592480.1">
    <property type="nucleotide sequence ID" value="XM_006592417.4"/>
</dbReference>
<dbReference type="InterPro" id="IPR042197">
    <property type="entry name" value="Apaf_helical"/>
</dbReference>
<dbReference type="InterPro" id="IPR045344">
    <property type="entry name" value="C-JID"/>
</dbReference>
<dbReference type="Gene3D" id="3.40.50.10140">
    <property type="entry name" value="Toll/interleukin-1 receptor homology (TIR) domain"/>
    <property type="match status" value="1"/>
</dbReference>
<dbReference type="GO" id="GO:0007165">
    <property type="term" value="P:signal transduction"/>
    <property type="evidence" value="ECO:0007669"/>
    <property type="project" value="InterPro"/>
</dbReference>
<dbReference type="InterPro" id="IPR032675">
    <property type="entry name" value="LRR_dom_sf"/>
</dbReference>
<dbReference type="InterPro" id="IPR011713">
    <property type="entry name" value="Leu-rich_rpt_3"/>
</dbReference>
<dbReference type="GO" id="GO:0043531">
    <property type="term" value="F:ADP binding"/>
    <property type="evidence" value="ECO:0007669"/>
    <property type="project" value="InterPro"/>
</dbReference>
<name>K7LUI7_SOYBN</name>
<dbReference type="SUPFAM" id="SSF52058">
    <property type="entry name" value="L domain-like"/>
    <property type="match status" value="1"/>
</dbReference>
<dbReference type="EMBL" id="CM000845">
    <property type="protein sequence ID" value="KRH25828.1"/>
    <property type="molecule type" value="Genomic_DNA"/>
</dbReference>
<keyword evidence="3" id="KW-0677">Repeat</keyword>
<dbReference type="Gramene" id="KRH25828">
    <property type="protein sequence ID" value="KRH25828"/>
    <property type="gene ID" value="GLYMA_12G132200"/>
</dbReference>
<dbReference type="PaxDb" id="3847-GLYMA12G15850.2"/>
<dbReference type="Pfam" id="PF23282">
    <property type="entry name" value="WHD_ROQ1"/>
    <property type="match status" value="1"/>
</dbReference>
<dbReference type="Gene3D" id="3.40.50.300">
    <property type="entry name" value="P-loop containing nucleotide triphosphate hydrolases"/>
    <property type="match status" value="1"/>
</dbReference>
<evidence type="ECO:0000256" key="7">
    <source>
        <dbReference type="ARBA" id="ARBA00047304"/>
    </source>
</evidence>
<dbReference type="OMA" id="NIRETAM"/>
<organism evidence="10">
    <name type="scientific">Glycine max</name>
    <name type="common">Soybean</name>
    <name type="synonym">Glycine hispida</name>
    <dbReference type="NCBI Taxonomy" id="3847"/>
    <lineage>
        <taxon>Eukaryota</taxon>
        <taxon>Viridiplantae</taxon>
        <taxon>Streptophyta</taxon>
        <taxon>Embryophyta</taxon>
        <taxon>Tracheophyta</taxon>
        <taxon>Spermatophyta</taxon>
        <taxon>Magnoliopsida</taxon>
        <taxon>eudicotyledons</taxon>
        <taxon>Gunneridae</taxon>
        <taxon>Pentapetalae</taxon>
        <taxon>rosids</taxon>
        <taxon>fabids</taxon>
        <taxon>Fabales</taxon>
        <taxon>Fabaceae</taxon>
        <taxon>Papilionoideae</taxon>
        <taxon>50 kb inversion clade</taxon>
        <taxon>NPAAA clade</taxon>
        <taxon>indigoferoid/millettioid clade</taxon>
        <taxon>Phaseoleae</taxon>
        <taxon>Glycine</taxon>
        <taxon>Glycine subgen. Soja</taxon>
    </lineage>
</organism>
<dbReference type="Pfam" id="PF01582">
    <property type="entry name" value="TIR"/>
    <property type="match status" value="1"/>
</dbReference>
<dbReference type="FunFam" id="3.40.50.10140:FF:000007">
    <property type="entry name" value="Disease resistance protein (TIR-NBS-LRR class)"/>
    <property type="match status" value="1"/>
</dbReference>
<dbReference type="Pfam" id="PF07725">
    <property type="entry name" value="LRR_3"/>
    <property type="match status" value="1"/>
</dbReference>
<dbReference type="Gene3D" id="1.10.8.430">
    <property type="entry name" value="Helical domain of apoptotic protease-activating factors"/>
    <property type="match status" value="1"/>
</dbReference>
<dbReference type="eggNOG" id="ENOG502R41B">
    <property type="taxonomic scope" value="Eukaryota"/>
</dbReference>
<dbReference type="Gene3D" id="3.80.10.10">
    <property type="entry name" value="Ribonuclease Inhibitor"/>
    <property type="match status" value="2"/>
</dbReference>
<reference evidence="10" key="2">
    <citation type="submission" date="2018-02" db="UniProtKB">
        <authorList>
            <consortium name="EnsemblPlants"/>
        </authorList>
    </citation>
    <scope>IDENTIFICATION</scope>
    <source>
        <strain evidence="10">Williams 82</strain>
    </source>
</reference>
<keyword evidence="5" id="KW-0611">Plant defense</keyword>
<proteinExistence type="predicted"/>
<dbReference type="InterPro" id="IPR036390">
    <property type="entry name" value="WH_DNA-bd_sf"/>
</dbReference>